<feature type="domain" description="MYND-type" evidence="6">
    <location>
        <begin position="411"/>
        <end position="460"/>
    </location>
</feature>
<gene>
    <name evidence="7" type="ORF">VNI00_005482</name>
</gene>
<evidence type="ECO:0000256" key="4">
    <source>
        <dbReference type="PROSITE-ProRule" id="PRU00134"/>
    </source>
</evidence>
<proteinExistence type="predicted"/>
<sequence>MDPYSIPDRSLFSSTHTALKALGRLGAPSKAPDISHPNPQSRSALDIIAFLTYHNTTPWDEGAYFKNVVLKHWSTSIGPWYKYFYEEYILAEDPTTPTGLDFRDRMVWLLPSLLLFSNDPEERSHWTFILLRNQGRFLISLTAKAWFRLIETSHPATFKWTAFVLIICHSRDSELTGELEGIISFMTAEDVVGLTIREMSRFALLCRRSLVDFDKLSEFDMFMIILYPCFDPDSPLHVPFLARGGVRALVSVLSGLLSRSTLAKYQNNTEGFDTGITIVRLCFSLLKQCLEHPSSASEALEAGLLKVVVKGAEYYSDGTEMDTDDWERNFGDMVADVLGRISRLLVYPSVLLRFQKSITKYVTDEWVESVEENHKRIWEVWEACLDNVDCLGYIREILMDPDWSVCDYEECPNLDLDEENDQENDERNVIKYLRCSSCKGVVYCSRACAKKNWPQHKDDCLRSTQLQKAGTCTPGPIERAVFLEVVKEYVYTFHKDISERLEYFNAETRSKGDTNPVLFLEFEETDLELNFGHQLMESSCFDIVDREEILQDGRLLQTSKKRIIEEFASDSVSSDYSETLVTVAFFPSPWPLDVCPIVMSVRIPDGESGTDSDDGSTETEGKAGLEEVS</sequence>
<evidence type="ECO:0000313" key="7">
    <source>
        <dbReference type="EMBL" id="KAK7050050.1"/>
    </source>
</evidence>
<feature type="region of interest" description="Disordered" evidence="5">
    <location>
        <begin position="603"/>
        <end position="629"/>
    </location>
</feature>
<evidence type="ECO:0000313" key="8">
    <source>
        <dbReference type="Proteomes" id="UP001383192"/>
    </source>
</evidence>
<dbReference type="Gene3D" id="6.10.140.2220">
    <property type="match status" value="1"/>
</dbReference>
<evidence type="ECO:0000256" key="5">
    <source>
        <dbReference type="SAM" id="MobiDB-lite"/>
    </source>
</evidence>
<feature type="compositionally biased region" description="Acidic residues" evidence="5">
    <location>
        <begin position="608"/>
        <end position="617"/>
    </location>
</feature>
<dbReference type="Proteomes" id="UP001383192">
    <property type="component" value="Unassembled WGS sequence"/>
</dbReference>
<dbReference type="PROSITE" id="PS50865">
    <property type="entry name" value="ZF_MYND_2"/>
    <property type="match status" value="1"/>
</dbReference>
<keyword evidence="2 4" id="KW-0863">Zinc-finger</keyword>
<evidence type="ECO:0000259" key="6">
    <source>
        <dbReference type="PROSITE" id="PS50865"/>
    </source>
</evidence>
<evidence type="ECO:0000256" key="3">
    <source>
        <dbReference type="ARBA" id="ARBA00022833"/>
    </source>
</evidence>
<dbReference type="GO" id="GO:0008270">
    <property type="term" value="F:zinc ion binding"/>
    <property type="evidence" value="ECO:0007669"/>
    <property type="project" value="UniProtKB-KW"/>
</dbReference>
<reference evidence="7 8" key="1">
    <citation type="submission" date="2024-01" db="EMBL/GenBank/DDBJ databases">
        <title>A draft genome for a cacao thread blight-causing isolate of Paramarasmius palmivorus.</title>
        <authorList>
            <person name="Baruah I.K."/>
            <person name="Bukari Y."/>
            <person name="Amoako-Attah I."/>
            <person name="Meinhardt L.W."/>
            <person name="Bailey B.A."/>
            <person name="Cohen S.P."/>
        </authorList>
    </citation>
    <scope>NUCLEOTIDE SEQUENCE [LARGE SCALE GENOMIC DNA]</scope>
    <source>
        <strain evidence="7 8">GH-12</strain>
    </source>
</reference>
<protein>
    <recommendedName>
        <fullName evidence="6">MYND-type domain-containing protein</fullName>
    </recommendedName>
</protein>
<accession>A0AAW0DFE5</accession>
<feature type="compositionally biased region" description="Basic and acidic residues" evidence="5">
    <location>
        <begin position="619"/>
        <end position="629"/>
    </location>
</feature>
<organism evidence="7 8">
    <name type="scientific">Paramarasmius palmivorus</name>
    <dbReference type="NCBI Taxonomy" id="297713"/>
    <lineage>
        <taxon>Eukaryota</taxon>
        <taxon>Fungi</taxon>
        <taxon>Dikarya</taxon>
        <taxon>Basidiomycota</taxon>
        <taxon>Agaricomycotina</taxon>
        <taxon>Agaricomycetes</taxon>
        <taxon>Agaricomycetidae</taxon>
        <taxon>Agaricales</taxon>
        <taxon>Marasmiineae</taxon>
        <taxon>Marasmiaceae</taxon>
        <taxon>Paramarasmius</taxon>
    </lineage>
</organism>
<dbReference type="InterPro" id="IPR002893">
    <property type="entry name" value="Znf_MYND"/>
</dbReference>
<comment type="caution">
    <text evidence="7">The sequence shown here is derived from an EMBL/GenBank/DDBJ whole genome shotgun (WGS) entry which is preliminary data.</text>
</comment>
<dbReference type="Pfam" id="PF01753">
    <property type="entry name" value="zf-MYND"/>
    <property type="match status" value="1"/>
</dbReference>
<keyword evidence="3" id="KW-0862">Zinc</keyword>
<name>A0AAW0DFE5_9AGAR</name>
<dbReference type="AlphaFoldDB" id="A0AAW0DFE5"/>
<dbReference type="EMBL" id="JAYKXP010000015">
    <property type="protein sequence ID" value="KAK7050050.1"/>
    <property type="molecule type" value="Genomic_DNA"/>
</dbReference>
<evidence type="ECO:0000256" key="1">
    <source>
        <dbReference type="ARBA" id="ARBA00022723"/>
    </source>
</evidence>
<evidence type="ECO:0000256" key="2">
    <source>
        <dbReference type="ARBA" id="ARBA00022771"/>
    </source>
</evidence>
<keyword evidence="8" id="KW-1185">Reference proteome</keyword>
<dbReference type="SUPFAM" id="SSF144232">
    <property type="entry name" value="HIT/MYND zinc finger-like"/>
    <property type="match status" value="1"/>
</dbReference>
<keyword evidence="1" id="KW-0479">Metal-binding</keyword>